<gene>
    <name evidence="6" type="ORF">SAMN06297251_10146</name>
</gene>
<name>A0A1W1Y8S8_9HYPH</name>
<evidence type="ECO:0000313" key="7">
    <source>
        <dbReference type="Proteomes" id="UP000192656"/>
    </source>
</evidence>
<sequence>MSKALKRALEKRGGEKFAPTTSRALRAAEVKPDTLDENDGSIEMVVATSTAVVRHYYDWDKDEVVEYDEVLPVANCRLPAESGRTVNLLDSHQWWSCKSIIGIGLTDTFKVEGEQIRARFGLSARESVADIVEGIREGVIANGSCGYTIDEYAVAEVAGRLTVTATRWTLLEMSVVPVPADGASQIMRSAHDIVAAHRAAKPKPNQKRSDMTEDQIKALVAESVRSALAEAAKTETPEDKAAREAIEGTRGKPAGNPLPAPQNQPVAGQPAGRSDAEKATIAGLRTTAKRYGVEDTFDEFEKAGADLAELRGIAMNGMRAKSNSTETSGHNLGSPREMTLADLRWEDSAAFRGSQARA</sequence>
<evidence type="ECO:0000256" key="3">
    <source>
        <dbReference type="ARBA" id="ARBA00022801"/>
    </source>
</evidence>
<evidence type="ECO:0000313" key="6">
    <source>
        <dbReference type="EMBL" id="SMC32545.1"/>
    </source>
</evidence>
<evidence type="ECO:0000259" key="5">
    <source>
        <dbReference type="Pfam" id="PF04586"/>
    </source>
</evidence>
<dbReference type="AlphaFoldDB" id="A0A1W1Y8S8"/>
<keyword evidence="2 6" id="KW-0645">Protease</keyword>
<dbReference type="Proteomes" id="UP000192656">
    <property type="component" value="Unassembled WGS sequence"/>
</dbReference>
<evidence type="ECO:0000256" key="1">
    <source>
        <dbReference type="ARBA" id="ARBA00022612"/>
    </source>
</evidence>
<dbReference type="OrthoDB" id="9806592at2"/>
<organism evidence="6 7">
    <name type="scientific">Fulvimarina manganoxydans</name>
    <dbReference type="NCBI Taxonomy" id="937218"/>
    <lineage>
        <taxon>Bacteria</taxon>
        <taxon>Pseudomonadati</taxon>
        <taxon>Pseudomonadota</taxon>
        <taxon>Alphaproteobacteria</taxon>
        <taxon>Hyphomicrobiales</taxon>
        <taxon>Aurantimonadaceae</taxon>
        <taxon>Fulvimarina</taxon>
    </lineage>
</organism>
<dbReference type="EMBL" id="FWXR01000001">
    <property type="protein sequence ID" value="SMC32545.1"/>
    <property type="molecule type" value="Genomic_DNA"/>
</dbReference>
<feature type="region of interest" description="Disordered" evidence="4">
    <location>
        <begin position="249"/>
        <end position="276"/>
    </location>
</feature>
<evidence type="ECO:0000256" key="2">
    <source>
        <dbReference type="ARBA" id="ARBA00022670"/>
    </source>
</evidence>
<keyword evidence="1" id="KW-1188">Viral release from host cell</keyword>
<accession>A0A1W1Y8S8</accession>
<dbReference type="STRING" id="937218.SAMN06297251_10146"/>
<dbReference type="GO" id="GO:0006508">
    <property type="term" value="P:proteolysis"/>
    <property type="evidence" value="ECO:0007669"/>
    <property type="project" value="UniProtKB-KW"/>
</dbReference>
<keyword evidence="3" id="KW-0378">Hydrolase</keyword>
<dbReference type="Pfam" id="PF04586">
    <property type="entry name" value="Peptidase_S78"/>
    <property type="match status" value="1"/>
</dbReference>
<dbReference type="InterPro" id="IPR054613">
    <property type="entry name" value="Peptidase_S78_dom"/>
</dbReference>
<dbReference type="RefSeq" id="WP_084407801.1">
    <property type="nucleotide sequence ID" value="NZ_FWXR01000001.1"/>
</dbReference>
<protein>
    <submittedName>
        <fullName evidence="6">Prohead serine protease</fullName>
    </submittedName>
</protein>
<evidence type="ECO:0000256" key="4">
    <source>
        <dbReference type="SAM" id="MobiDB-lite"/>
    </source>
</evidence>
<feature type="domain" description="Prohead serine protease" evidence="5">
    <location>
        <begin position="86"/>
        <end position="192"/>
    </location>
</feature>
<dbReference type="GO" id="GO:0008233">
    <property type="term" value="F:peptidase activity"/>
    <property type="evidence" value="ECO:0007669"/>
    <property type="project" value="UniProtKB-KW"/>
</dbReference>
<keyword evidence="7" id="KW-1185">Reference proteome</keyword>
<proteinExistence type="predicted"/>
<reference evidence="6 7" key="1">
    <citation type="submission" date="2017-04" db="EMBL/GenBank/DDBJ databases">
        <authorList>
            <person name="Afonso C.L."/>
            <person name="Miller P.J."/>
            <person name="Scott M.A."/>
            <person name="Spackman E."/>
            <person name="Goraichik I."/>
            <person name="Dimitrov K.M."/>
            <person name="Suarez D.L."/>
            <person name="Swayne D.E."/>
        </authorList>
    </citation>
    <scope>NUCLEOTIDE SEQUENCE [LARGE SCALE GENOMIC DNA]</scope>
    <source>
        <strain evidence="6 7">CGMCC 1.10972</strain>
    </source>
</reference>